<gene>
    <name evidence="2" type="ORF">PAXINDRAFT_15527</name>
</gene>
<sequence length="164" mass="18325">MFQPPFILSNASSIEPALTFILLAAEPIHPYTIPALRPCPSQHVVEEDPREPYTVDMLASIWTHLNLSSPLHTAVFACLTTAFYATARIGELTTKTLHSFNPTMHIKPSNVREEWDHQGNMVMNFHLPKLKSAPNGEDINWARQNGLSDPSAAFENHMNLNSPP</sequence>
<protein>
    <submittedName>
        <fullName evidence="2">Uncharacterized protein</fullName>
    </submittedName>
</protein>
<evidence type="ECO:0000313" key="3">
    <source>
        <dbReference type="Proteomes" id="UP000053647"/>
    </source>
</evidence>
<dbReference type="HOGENOM" id="CLU_137505_0_0_1"/>
<reference evidence="2 3" key="1">
    <citation type="submission" date="2014-06" db="EMBL/GenBank/DDBJ databases">
        <authorList>
            <consortium name="DOE Joint Genome Institute"/>
            <person name="Kuo A."/>
            <person name="Kohler A."/>
            <person name="Nagy L.G."/>
            <person name="Floudas D."/>
            <person name="Copeland A."/>
            <person name="Barry K.W."/>
            <person name="Cichocki N."/>
            <person name="Veneault-Fourrey C."/>
            <person name="LaButti K."/>
            <person name="Lindquist E.A."/>
            <person name="Lipzen A."/>
            <person name="Lundell T."/>
            <person name="Morin E."/>
            <person name="Murat C."/>
            <person name="Sun H."/>
            <person name="Tunlid A."/>
            <person name="Henrissat B."/>
            <person name="Grigoriev I.V."/>
            <person name="Hibbett D.S."/>
            <person name="Martin F."/>
            <person name="Nordberg H.P."/>
            <person name="Cantor M.N."/>
            <person name="Hua S.X."/>
        </authorList>
    </citation>
    <scope>NUCLEOTIDE SEQUENCE [LARGE SCALE GENOMIC DNA]</scope>
    <source>
        <strain evidence="2 3">ATCC 200175</strain>
    </source>
</reference>
<dbReference type="EMBL" id="KN819376">
    <property type="protein sequence ID" value="KIJ11617.1"/>
    <property type="molecule type" value="Genomic_DNA"/>
</dbReference>
<dbReference type="AlphaFoldDB" id="A0A0C9TV47"/>
<dbReference type="OrthoDB" id="2678913at2759"/>
<name>A0A0C9TV47_PAXIN</name>
<evidence type="ECO:0000313" key="2">
    <source>
        <dbReference type="EMBL" id="KIJ11617.1"/>
    </source>
</evidence>
<proteinExistence type="predicted"/>
<feature type="region of interest" description="Disordered" evidence="1">
    <location>
        <begin position="136"/>
        <end position="164"/>
    </location>
</feature>
<reference evidence="3" key="2">
    <citation type="submission" date="2015-01" db="EMBL/GenBank/DDBJ databases">
        <title>Evolutionary Origins and Diversification of the Mycorrhizal Mutualists.</title>
        <authorList>
            <consortium name="DOE Joint Genome Institute"/>
            <consortium name="Mycorrhizal Genomics Consortium"/>
            <person name="Kohler A."/>
            <person name="Kuo A."/>
            <person name="Nagy L.G."/>
            <person name="Floudas D."/>
            <person name="Copeland A."/>
            <person name="Barry K.W."/>
            <person name="Cichocki N."/>
            <person name="Veneault-Fourrey C."/>
            <person name="LaButti K."/>
            <person name="Lindquist E.A."/>
            <person name="Lipzen A."/>
            <person name="Lundell T."/>
            <person name="Morin E."/>
            <person name="Murat C."/>
            <person name="Riley R."/>
            <person name="Ohm R."/>
            <person name="Sun H."/>
            <person name="Tunlid A."/>
            <person name="Henrissat B."/>
            <person name="Grigoriev I.V."/>
            <person name="Hibbett D.S."/>
            <person name="Martin F."/>
        </authorList>
    </citation>
    <scope>NUCLEOTIDE SEQUENCE [LARGE SCALE GENOMIC DNA]</scope>
    <source>
        <strain evidence="3">ATCC 200175</strain>
    </source>
</reference>
<dbReference type="Proteomes" id="UP000053647">
    <property type="component" value="Unassembled WGS sequence"/>
</dbReference>
<accession>A0A0C9TV47</accession>
<organism evidence="2 3">
    <name type="scientific">Paxillus involutus ATCC 200175</name>
    <dbReference type="NCBI Taxonomy" id="664439"/>
    <lineage>
        <taxon>Eukaryota</taxon>
        <taxon>Fungi</taxon>
        <taxon>Dikarya</taxon>
        <taxon>Basidiomycota</taxon>
        <taxon>Agaricomycotina</taxon>
        <taxon>Agaricomycetes</taxon>
        <taxon>Agaricomycetidae</taxon>
        <taxon>Boletales</taxon>
        <taxon>Paxilineae</taxon>
        <taxon>Paxillaceae</taxon>
        <taxon>Paxillus</taxon>
    </lineage>
</organism>
<keyword evidence="3" id="KW-1185">Reference proteome</keyword>
<evidence type="ECO:0000256" key="1">
    <source>
        <dbReference type="SAM" id="MobiDB-lite"/>
    </source>
</evidence>